<protein>
    <submittedName>
        <fullName evidence="2">Ionotropic receptor IR39</fullName>
    </submittedName>
</protein>
<keyword evidence="1" id="KW-0472">Membrane</keyword>
<proteinExistence type="evidence at transcript level"/>
<dbReference type="EMBL" id="MG820699">
    <property type="protein sequence ID" value="AXF48870.1"/>
    <property type="molecule type" value="mRNA"/>
</dbReference>
<sequence length="173" mass="19407">MDHALLRLGETGELQKLKDLWWKEKRGGGKCGQQAEETDTQLGMKHMTGVFVVLGVGCVLGLVISILDMMWGVFQRSVKYKTTFKYELVEELKFAIKFSGDVKPVKRPAKTDESPEAEVLADAEAEGKDELRSLRSGMSCRSTSTLRTCHSHSSRHSPSDLSVKFARLRRYSP</sequence>
<keyword evidence="1" id="KW-0812">Transmembrane</keyword>
<accession>A0A345BF46</accession>
<feature type="transmembrane region" description="Helical" evidence="1">
    <location>
        <begin position="50"/>
        <end position="74"/>
    </location>
</feature>
<keyword evidence="2" id="KW-0675">Receptor</keyword>
<organism evidence="2">
    <name type="scientific">Lobesia botrana</name>
    <dbReference type="NCBI Taxonomy" id="209534"/>
    <lineage>
        <taxon>Eukaryota</taxon>
        <taxon>Metazoa</taxon>
        <taxon>Ecdysozoa</taxon>
        <taxon>Arthropoda</taxon>
        <taxon>Hexapoda</taxon>
        <taxon>Insecta</taxon>
        <taxon>Pterygota</taxon>
        <taxon>Neoptera</taxon>
        <taxon>Endopterygota</taxon>
        <taxon>Lepidoptera</taxon>
        <taxon>Glossata</taxon>
        <taxon>Ditrysia</taxon>
        <taxon>Tortricoidea</taxon>
        <taxon>Tortricidae</taxon>
        <taxon>Olethreutinae</taxon>
        <taxon>Olethreutini</taxon>
        <taxon>Lobesia</taxon>
    </lineage>
</organism>
<evidence type="ECO:0000313" key="2">
    <source>
        <dbReference type="EMBL" id="AXF48870.1"/>
    </source>
</evidence>
<name>A0A345BF46_9NEOP</name>
<dbReference type="AlphaFoldDB" id="A0A345BF46"/>
<reference evidence="2" key="1">
    <citation type="journal article" date="2018" name="Comp. Biochem. Physiol. Part D Genomics Proteomics">
        <title>Analysis of the grapevine moth Lobesia botrana antennal transcriptome and expression of odorant-binding and chemosensory proteins.</title>
        <authorList>
            <person name="Rojas V."/>
            <person name="Jimenez H."/>
            <person name="Palma-Millanao R."/>
            <person name="Gonzalez-Gonzalez A."/>
            <person name="Machuca J."/>
            <person name="Godoy R."/>
            <person name="Ceballos R."/>
            <person name="Mutis A."/>
            <person name="Venthur H."/>
        </authorList>
    </citation>
    <scope>NUCLEOTIDE SEQUENCE</scope>
</reference>
<evidence type="ECO:0000256" key="1">
    <source>
        <dbReference type="SAM" id="Phobius"/>
    </source>
</evidence>
<keyword evidence="1" id="KW-1133">Transmembrane helix</keyword>